<dbReference type="InterPro" id="IPR036055">
    <property type="entry name" value="LDL_receptor-like_sf"/>
</dbReference>
<evidence type="ECO:0000256" key="5">
    <source>
        <dbReference type="ARBA" id="ARBA00022989"/>
    </source>
</evidence>
<evidence type="ECO:0000256" key="14">
    <source>
        <dbReference type="PROSITE-ProRule" id="PRU00124"/>
    </source>
</evidence>
<dbReference type="PROSITE" id="PS01209">
    <property type="entry name" value="LDLRA_1"/>
    <property type="match status" value="1"/>
</dbReference>
<keyword evidence="2 15" id="KW-0813">Transport</keyword>
<dbReference type="Gene3D" id="1.10.287.770">
    <property type="entry name" value="YojJ-like"/>
    <property type="match status" value="1"/>
</dbReference>
<dbReference type="SMART" id="SM00130">
    <property type="entry name" value="KR"/>
    <property type="match status" value="1"/>
</dbReference>
<dbReference type="PRINTS" id="PR00261">
    <property type="entry name" value="LDLRECEPTOR"/>
</dbReference>
<dbReference type="PROSITE" id="PS00021">
    <property type="entry name" value="KRINGLE_1"/>
    <property type="match status" value="1"/>
</dbReference>
<dbReference type="InterPro" id="IPR001873">
    <property type="entry name" value="ENaC"/>
</dbReference>
<dbReference type="InterPro" id="IPR023415">
    <property type="entry name" value="LDLR_class-A_CS"/>
</dbReference>
<dbReference type="Pfam" id="PF00858">
    <property type="entry name" value="ASC"/>
    <property type="match status" value="2"/>
</dbReference>
<comment type="subcellular location">
    <subcellularLocation>
        <location evidence="1">Membrane</location>
        <topology evidence="1">Multi-pass membrane protein</topology>
    </subcellularLocation>
</comment>
<reference evidence="20" key="1">
    <citation type="submission" date="2025-08" db="UniProtKB">
        <authorList>
            <consortium name="RefSeq"/>
        </authorList>
    </citation>
    <scope>IDENTIFICATION</scope>
</reference>
<keyword evidence="19" id="KW-1185">Reference proteome</keyword>
<evidence type="ECO:0000256" key="16">
    <source>
        <dbReference type="SAM" id="MobiDB-lite"/>
    </source>
</evidence>
<dbReference type="PROSITE" id="PS50070">
    <property type="entry name" value="KRINGLE_2"/>
    <property type="match status" value="1"/>
</dbReference>
<dbReference type="GO" id="GO:0015280">
    <property type="term" value="F:ligand-gated sodium channel activity"/>
    <property type="evidence" value="ECO:0007669"/>
    <property type="project" value="TreeGrafter"/>
</dbReference>
<dbReference type="OrthoDB" id="9990982at2759"/>
<feature type="disulfide bond" evidence="14">
    <location>
        <begin position="342"/>
        <end position="354"/>
    </location>
</feature>
<evidence type="ECO:0000256" key="1">
    <source>
        <dbReference type="ARBA" id="ARBA00004141"/>
    </source>
</evidence>
<evidence type="ECO:0000256" key="3">
    <source>
        <dbReference type="ARBA" id="ARBA00022461"/>
    </source>
</evidence>
<evidence type="ECO:0000256" key="17">
    <source>
        <dbReference type="SAM" id="Phobius"/>
    </source>
</evidence>
<dbReference type="GeneID" id="110973332"/>
<dbReference type="Gene3D" id="2.60.470.10">
    <property type="entry name" value="Acid-sensing ion channels like domains"/>
    <property type="match status" value="1"/>
</dbReference>
<keyword evidence="8 17" id="KW-0472">Membrane</keyword>
<dbReference type="CDD" id="cd00112">
    <property type="entry name" value="LDLa"/>
    <property type="match status" value="5"/>
</dbReference>
<evidence type="ECO:0000256" key="10">
    <source>
        <dbReference type="ARBA" id="ARBA00023180"/>
    </source>
</evidence>
<name>A0A8B7XHZ2_ACAPL</name>
<keyword evidence="3 15" id="KW-0894">Sodium channel</keyword>
<evidence type="ECO:0000256" key="4">
    <source>
        <dbReference type="ARBA" id="ARBA00022692"/>
    </source>
</evidence>
<dbReference type="PROSITE" id="PS50068">
    <property type="entry name" value="LDLRA_2"/>
    <property type="match status" value="5"/>
</dbReference>
<dbReference type="SUPFAM" id="SSF57424">
    <property type="entry name" value="LDL receptor-like module"/>
    <property type="match status" value="5"/>
</dbReference>
<dbReference type="InterPro" id="IPR018056">
    <property type="entry name" value="Kringle_CS"/>
</dbReference>
<evidence type="ECO:0000256" key="6">
    <source>
        <dbReference type="ARBA" id="ARBA00023053"/>
    </source>
</evidence>
<keyword evidence="13" id="KW-0420">Kringle</keyword>
<evidence type="ECO:0000256" key="11">
    <source>
        <dbReference type="ARBA" id="ARBA00023201"/>
    </source>
</evidence>
<dbReference type="FunFam" id="1.10.287.770:FF:000001">
    <property type="entry name" value="Acid-sensing ion channel subunit 1"/>
    <property type="match status" value="1"/>
</dbReference>
<feature type="disulfide bond" evidence="14">
    <location>
        <begin position="349"/>
        <end position="367"/>
    </location>
</feature>
<dbReference type="SUPFAM" id="SSF57440">
    <property type="entry name" value="Kringle-like"/>
    <property type="match status" value="1"/>
</dbReference>
<dbReference type="PANTHER" id="PTHR11690:SF248">
    <property type="entry name" value="PICKPOCKET 17, ISOFORM A"/>
    <property type="match status" value="1"/>
</dbReference>
<keyword evidence="5 17" id="KW-1133">Transmembrane helix</keyword>
<evidence type="ECO:0000313" key="20">
    <source>
        <dbReference type="RefSeq" id="XP_022079737.1"/>
    </source>
</evidence>
<keyword evidence="10" id="KW-0325">Glycoprotein</keyword>
<feature type="disulfide bond" evidence="14">
    <location>
        <begin position="232"/>
        <end position="247"/>
    </location>
</feature>
<organism evidence="19 20">
    <name type="scientific">Acanthaster planci</name>
    <name type="common">Crown-of-thorns starfish</name>
    <dbReference type="NCBI Taxonomy" id="133434"/>
    <lineage>
        <taxon>Eukaryota</taxon>
        <taxon>Metazoa</taxon>
        <taxon>Echinodermata</taxon>
        <taxon>Eleutherozoa</taxon>
        <taxon>Asterozoa</taxon>
        <taxon>Asteroidea</taxon>
        <taxon>Valvatacea</taxon>
        <taxon>Valvatida</taxon>
        <taxon>Acanthasteridae</taxon>
        <taxon>Acanthaster</taxon>
    </lineage>
</organism>
<evidence type="ECO:0000259" key="18">
    <source>
        <dbReference type="PROSITE" id="PS50070"/>
    </source>
</evidence>
<keyword evidence="4 15" id="KW-0812">Transmembrane</keyword>
<feature type="disulfide bond" evidence="14">
    <location>
        <begin position="630"/>
        <end position="648"/>
    </location>
</feature>
<sequence>MPKFKVKPAAQGDTLPFSANLGSSADNLSQFQVADPDGEKQSEKKRRLRTSPCEIISDFALNVSSAHGLPNIFRAKTKLGRLVWSLIFTGGIVLSIWQGALIFETYLRFQVTTEIKIITHNSLQFPSVTVCNTNKLRRSAIKSSKHRQMLVVDLVASLPYYAPCVGDDFLCRDRPVCVKSFLICDGIRQCGEQDTSDEEDCDYDFGSCAEEEFRCVYSGSRWGLCIPEEKRCNRRKDCYEGEDEDNCECKSSEFKCEKRGGCIPKTAVCNDVSDCLDESDEKNCTPDGTYQCSVTSFKCGRGDVCIPKAYLCDNHEDCPDGSDETQDICNQLSTTTEATPACYYGQFNCGDGQCISSGWMCDSYSDCANGMDESELYCGKTICDSGRVPCDLGGGCGVPCNLESDCFNSTDERNCECTTTNESGIDVIEHVLCSGISGKNYSNPFYYTYYLNCSNTGWVWSSFFTCIDGHITCHEPVSHRETPCKTVYTECYTNPNGQDYRGSIMDARCLPWTDDGVAALGYTGAAYQELEGVQPGSTVNHAFCRNPGGEGAGPWCFVVEGEPGFTRLTIHNCTVGPPSVTCSRDHIPPLSRRRRNVAPDPKPSSSVPGTFPVFSATSGIYGSSSLQFQCLSGERIRAWQTCNGFPDCQDGSDEWSKDCGDVVSECAIDEFECREKTPEGTTKCIPKKYVCDDINHCSSDIGGPGLISSDEEACATPGDVPPANYFRCANGHKMVHIYDVCNTVPDCYPEEDDEYACTWKNGTDGRVQNPFRDPLWYEDYATLVKANHHYLFDEFSSRYGRSPFYRVKGEYPPDWNGFVTYSATPDYRDLVDVPKLSRDEVHRFGHQEVDFIIQCSYDENKCDNRDFKEFQDDTYGNCFTFNPNGTFIASKTGSRFGLRMTLFLEQSEYISIFGQEAGVRVAITPPNIRPNPTDNGFTVKPGAVTSIGLRYNFIKRQSDPYGKCQPSIESSFILENGHVRHIKPGEEYDRGLCKKTCVHTHIWRQCRCSDTLELDGQRCEILNTEQDLCKKLMYFLHQSENLTCDCPQQCDEVYYTKTSSTSAWPSANFMKHLLKNLHSLNKKTKHLNGNNINENIVRLEVFYEELNYESTKEIPAYESSSLLGDIGGIIGLYIGFSFITVAEFLCVIYKLVKNAFN</sequence>
<dbReference type="SMART" id="SM00192">
    <property type="entry name" value="LDLa"/>
    <property type="match status" value="8"/>
</dbReference>
<accession>A0A8B7XHZ2</accession>
<evidence type="ECO:0000256" key="2">
    <source>
        <dbReference type="ARBA" id="ARBA00022448"/>
    </source>
</evidence>
<keyword evidence="11 15" id="KW-0739">Sodium transport</keyword>
<dbReference type="Gene3D" id="4.10.400.10">
    <property type="entry name" value="Low-density Lipoprotein Receptor"/>
    <property type="match status" value="7"/>
</dbReference>
<evidence type="ECO:0000256" key="9">
    <source>
        <dbReference type="ARBA" id="ARBA00023157"/>
    </source>
</evidence>
<evidence type="ECO:0000313" key="19">
    <source>
        <dbReference type="Proteomes" id="UP000694845"/>
    </source>
</evidence>
<dbReference type="PANTHER" id="PTHR11690">
    <property type="entry name" value="AMILORIDE-SENSITIVE SODIUM CHANNEL-RELATED"/>
    <property type="match status" value="1"/>
</dbReference>
<dbReference type="GO" id="GO:0005886">
    <property type="term" value="C:plasma membrane"/>
    <property type="evidence" value="ECO:0007669"/>
    <property type="project" value="TreeGrafter"/>
</dbReference>
<dbReference type="Proteomes" id="UP000694845">
    <property type="component" value="Unplaced"/>
</dbReference>
<dbReference type="InterPro" id="IPR000001">
    <property type="entry name" value="Kringle"/>
</dbReference>
<evidence type="ECO:0000256" key="15">
    <source>
        <dbReference type="RuleBase" id="RU000679"/>
    </source>
</evidence>
<keyword evidence="7 15" id="KW-0406">Ion transport</keyword>
<dbReference type="AlphaFoldDB" id="A0A8B7XHZ2"/>
<feature type="transmembrane region" description="Helical" evidence="17">
    <location>
        <begin position="1130"/>
        <end position="1152"/>
    </location>
</feature>
<dbReference type="RefSeq" id="XP_022079737.1">
    <property type="nucleotide sequence ID" value="XM_022224045.1"/>
</dbReference>
<feature type="transmembrane region" description="Helical" evidence="17">
    <location>
        <begin position="82"/>
        <end position="103"/>
    </location>
</feature>
<evidence type="ECO:0000256" key="13">
    <source>
        <dbReference type="PROSITE-ProRule" id="PRU00121"/>
    </source>
</evidence>
<protein>
    <submittedName>
        <fullName evidence="20">Uncharacterized protein LOC110973332 isoform X6</fullName>
    </submittedName>
</protein>
<feature type="disulfide bond" evidence="14">
    <location>
        <begin position="269"/>
        <end position="284"/>
    </location>
</feature>
<evidence type="ECO:0000256" key="8">
    <source>
        <dbReference type="ARBA" id="ARBA00023136"/>
    </source>
</evidence>
<keyword evidence="12 15" id="KW-0407">Ion channel</keyword>
<dbReference type="Pfam" id="PF00057">
    <property type="entry name" value="Ldl_recept_a"/>
    <property type="match status" value="5"/>
</dbReference>
<comment type="similarity">
    <text evidence="15">Belongs to the amiloride-sensitive sodium channel (TC 1.A.6) family.</text>
</comment>
<evidence type="ECO:0000256" key="12">
    <source>
        <dbReference type="ARBA" id="ARBA00023303"/>
    </source>
</evidence>
<gene>
    <name evidence="20" type="primary">LOC110973332</name>
</gene>
<evidence type="ECO:0000256" key="7">
    <source>
        <dbReference type="ARBA" id="ARBA00023065"/>
    </source>
</evidence>
<keyword evidence="6" id="KW-0915">Sodium</keyword>
<feature type="region of interest" description="Disordered" evidence="16">
    <location>
        <begin position="584"/>
        <end position="609"/>
    </location>
</feature>
<dbReference type="InterPro" id="IPR002172">
    <property type="entry name" value="LDrepeatLR_classA_rpt"/>
</dbReference>
<comment type="caution">
    <text evidence="13">Lacks conserved residue(s) required for the propagation of feature annotation.</text>
</comment>
<keyword evidence="9 14" id="KW-1015">Disulfide bond</keyword>
<dbReference type="InterPro" id="IPR013806">
    <property type="entry name" value="Kringle-like"/>
</dbReference>
<proteinExistence type="inferred from homology"/>
<feature type="domain" description="Kringle" evidence="18">
    <location>
        <begin position="490"/>
        <end position="573"/>
    </location>
</feature>